<comment type="similarity">
    <text evidence="2">Belongs to the ABC transporter superfamily.</text>
</comment>
<keyword evidence="7 8" id="KW-0472">Membrane</keyword>
<dbReference type="InterPro" id="IPR003439">
    <property type="entry name" value="ABC_transporter-like_ATP-bd"/>
</dbReference>
<dbReference type="GO" id="GO:0140359">
    <property type="term" value="F:ABC-type transporter activity"/>
    <property type="evidence" value="ECO:0007669"/>
    <property type="project" value="InterPro"/>
</dbReference>
<evidence type="ECO:0000259" key="9">
    <source>
        <dbReference type="PROSITE" id="PS50893"/>
    </source>
</evidence>
<evidence type="ECO:0000256" key="1">
    <source>
        <dbReference type="ARBA" id="ARBA00004651"/>
    </source>
</evidence>
<feature type="transmembrane region" description="Helical" evidence="8">
    <location>
        <begin position="12"/>
        <end position="32"/>
    </location>
</feature>
<evidence type="ECO:0000256" key="7">
    <source>
        <dbReference type="ARBA" id="ARBA00023136"/>
    </source>
</evidence>
<proteinExistence type="inferred from homology"/>
<evidence type="ECO:0000259" key="10">
    <source>
        <dbReference type="PROSITE" id="PS50929"/>
    </source>
</evidence>
<dbReference type="SMART" id="SM00382">
    <property type="entry name" value="AAA"/>
    <property type="match status" value="1"/>
</dbReference>
<evidence type="ECO:0000313" key="12">
    <source>
        <dbReference type="Proteomes" id="UP000464317"/>
    </source>
</evidence>
<organism evidence="11 12">
    <name type="scientific">Mycoplasmopsis felis</name>
    <dbReference type="NCBI Taxonomy" id="33923"/>
    <lineage>
        <taxon>Bacteria</taxon>
        <taxon>Bacillati</taxon>
        <taxon>Mycoplasmatota</taxon>
        <taxon>Mycoplasmoidales</taxon>
        <taxon>Metamycoplasmataceae</taxon>
        <taxon>Mycoplasmopsis</taxon>
    </lineage>
</organism>
<feature type="transmembrane region" description="Helical" evidence="8">
    <location>
        <begin position="255"/>
        <end position="279"/>
    </location>
</feature>
<dbReference type="AlphaFoldDB" id="A0A809S1K6"/>
<dbReference type="GO" id="GO:0034040">
    <property type="term" value="F:ATPase-coupled lipid transmembrane transporter activity"/>
    <property type="evidence" value="ECO:0007669"/>
    <property type="project" value="TreeGrafter"/>
</dbReference>
<accession>A0A809S1K6</accession>
<dbReference type="Proteomes" id="UP000464317">
    <property type="component" value="Chromosome"/>
</dbReference>
<keyword evidence="6 8" id="KW-1133">Transmembrane helix</keyword>
<feature type="transmembrane region" description="Helical" evidence="8">
    <location>
        <begin position="52"/>
        <end position="76"/>
    </location>
</feature>
<dbReference type="GO" id="GO:0005524">
    <property type="term" value="F:ATP binding"/>
    <property type="evidence" value="ECO:0007669"/>
    <property type="project" value="UniProtKB-KW"/>
</dbReference>
<keyword evidence="12" id="KW-1185">Reference proteome</keyword>
<dbReference type="SUPFAM" id="SSF90123">
    <property type="entry name" value="ABC transporter transmembrane region"/>
    <property type="match status" value="1"/>
</dbReference>
<sequence>MQKILKDIKAPFITFLFLATILLLFETSISILESFVIDSIANNFEIIENNSFLSFLLLIIFIIIGQLLNLFFNYFYYKLNNKFSLYVGRSISQNFYNQYKKADIESVKKYSPEQAFNFIFNNSGNILQSSLLPLISIISVSINFIFIIIYFGFYNWIILLLVLSLLILNSFSKFLFFKKTKFYVQENQELFNRLTSEVSYYLERYSVLYFANKQNLLIKKLENSIYKYCEILYKKDRLSIWDSEISSAILELTKLVGLILLSLFYLKNQFGISLGIIYLFIKIITDLKSEFITLITDFQKFFASLILYKLLDLKLKEEKNHKQIEEIKTIKIKNLTLKQTSKTLFKNLSIEIQKDKKYLIIGESGVGKSTFIKSILNMHNNYEGSIYINEYKSTEYNTREILKRITYLSPENFVFDLDIKNNVNLFDDKKIEEILDFFELKNEVIYELENQNFVSGNQLSLGQQQRLSLARTFFYDKDIYILDESLSNLNKELRNKILNKLISLNKTIIFISHHLDTAEITLFDEVINLNHYVKNN</sequence>
<dbReference type="Gene3D" id="3.40.50.300">
    <property type="entry name" value="P-loop containing nucleotide triphosphate hydrolases"/>
    <property type="match status" value="1"/>
</dbReference>
<feature type="transmembrane region" description="Helical" evidence="8">
    <location>
        <begin position="157"/>
        <end position="176"/>
    </location>
</feature>
<dbReference type="InterPro" id="IPR036640">
    <property type="entry name" value="ABC1_TM_sf"/>
</dbReference>
<dbReference type="EMBL" id="AP022325">
    <property type="protein sequence ID" value="BBU48017.1"/>
    <property type="molecule type" value="Genomic_DNA"/>
</dbReference>
<dbReference type="Pfam" id="PF00005">
    <property type="entry name" value="ABC_tran"/>
    <property type="match status" value="1"/>
</dbReference>
<dbReference type="GO" id="GO:0005886">
    <property type="term" value="C:plasma membrane"/>
    <property type="evidence" value="ECO:0007669"/>
    <property type="project" value="UniProtKB-SubCell"/>
</dbReference>
<dbReference type="KEGG" id="mfel:JPM2_7100"/>
<evidence type="ECO:0000256" key="5">
    <source>
        <dbReference type="ARBA" id="ARBA00022840"/>
    </source>
</evidence>
<comment type="subcellular location">
    <subcellularLocation>
        <location evidence="1">Cell membrane</location>
        <topology evidence="1">Multi-pass membrane protein</topology>
    </subcellularLocation>
</comment>
<dbReference type="InterPro" id="IPR003593">
    <property type="entry name" value="AAA+_ATPase"/>
</dbReference>
<dbReference type="SUPFAM" id="SSF52540">
    <property type="entry name" value="P-loop containing nucleoside triphosphate hydrolases"/>
    <property type="match status" value="1"/>
</dbReference>
<feature type="domain" description="ABC transmembrane type-1" evidence="10">
    <location>
        <begin position="17"/>
        <end position="281"/>
    </location>
</feature>
<dbReference type="InterPro" id="IPR011527">
    <property type="entry name" value="ABC1_TM_dom"/>
</dbReference>
<dbReference type="PROSITE" id="PS50893">
    <property type="entry name" value="ABC_TRANSPORTER_2"/>
    <property type="match status" value="1"/>
</dbReference>
<dbReference type="GO" id="GO:0016887">
    <property type="term" value="F:ATP hydrolysis activity"/>
    <property type="evidence" value="ECO:0007669"/>
    <property type="project" value="InterPro"/>
</dbReference>
<evidence type="ECO:0000256" key="8">
    <source>
        <dbReference type="SAM" id="Phobius"/>
    </source>
</evidence>
<dbReference type="PANTHER" id="PTHR24221">
    <property type="entry name" value="ATP-BINDING CASSETTE SUB-FAMILY B"/>
    <property type="match status" value="1"/>
</dbReference>
<keyword evidence="4" id="KW-0547">Nucleotide-binding</keyword>
<dbReference type="PROSITE" id="PS00211">
    <property type="entry name" value="ABC_TRANSPORTER_1"/>
    <property type="match status" value="1"/>
</dbReference>
<keyword evidence="3 8" id="KW-0812">Transmembrane</keyword>
<keyword evidence="5" id="KW-0067">ATP-binding</keyword>
<evidence type="ECO:0000256" key="4">
    <source>
        <dbReference type="ARBA" id="ARBA00022741"/>
    </source>
</evidence>
<feature type="transmembrane region" description="Helical" evidence="8">
    <location>
        <begin position="131"/>
        <end position="151"/>
    </location>
</feature>
<feature type="domain" description="ABC transporter" evidence="9">
    <location>
        <begin position="330"/>
        <end position="533"/>
    </location>
</feature>
<dbReference type="InterPro" id="IPR027417">
    <property type="entry name" value="P-loop_NTPase"/>
</dbReference>
<gene>
    <name evidence="11" type="ORF">JPM2_7100</name>
</gene>
<dbReference type="PROSITE" id="PS50929">
    <property type="entry name" value="ABC_TM1F"/>
    <property type="match status" value="1"/>
</dbReference>
<dbReference type="InterPro" id="IPR039421">
    <property type="entry name" value="Type_1_exporter"/>
</dbReference>
<reference evidence="11 12" key="1">
    <citation type="submission" date="2020-01" db="EMBL/GenBank/DDBJ databases">
        <title>Complete genome sequence of Mycoplasma felis strain Myco-2.</title>
        <authorList>
            <person name="Kinoshita Y."/>
            <person name="Niwa H."/>
            <person name="Uchida-Fujii E."/>
            <person name="Nukada T."/>
        </authorList>
    </citation>
    <scope>NUCLEOTIDE SEQUENCE [LARGE SCALE GENOMIC DNA]</scope>
    <source>
        <strain evidence="11 12">Myco-2</strain>
    </source>
</reference>
<evidence type="ECO:0000256" key="2">
    <source>
        <dbReference type="ARBA" id="ARBA00005417"/>
    </source>
</evidence>
<evidence type="ECO:0000256" key="3">
    <source>
        <dbReference type="ARBA" id="ARBA00022692"/>
    </source>
</evidence>
<dbReference type="RefSeq" id="WP_161553396.1">
    <property type="nucleotide sequence ID" value="NZ_AP022325.1"/>
</dbReference>
<name>A0A809S1K6_9BACT</name>
<protein>
    <submittedName>
        <fullName evidence="11">Substrate ABC transporter permease</fullName>
    </submittedName>
</protein>
<evidence type="ECO:0000256" key="6">
    <source>
        <dbReference type="ARBA" id="ARBA00022989"/>
    </source>
</evidence>
<dbReference type="PANTHER" id="PTHR24221:SF654">
    <property type="entry name" value="ATP-BINDING CASSETTE SUB-FAMILY B MEMBER 6"/>
    <property type="match status" value="1"/>
</dbReference>
<evidence type="ECO:0000313" key="11">
    <source>
        <dbReference type="EMBL" id="BBU48017.1"/>
    </source>
</evidence>
<dbReference type="InterPro" id="IPR017871">
    <property type="entry name" value="ABC_transporter-like_CS"/>
</dbReference>
<dbReference type="Gene3D" id="1.20.1560.10">
    <property type="entry name" value="ABC transporter type 1, transmembrane domain"/>
    <property type="match status" value="1"/>
</dbReference>